<organism evidence="4 5">
    <name type="scientific">Prorocentrum cordatum</name>
    <dbReference type="NCBI Taxonomy" id="2364126"/>
    <lineage>
        <taxon>Eukaryota</taxon>
        <taxon>Sar</taxon>
        <taxon>Alveolata</taxon>
        <taxon>Dinophyceae</taxon>
        <taxon>Prorocentrales</taxon>
        <taxon>Prorocentraceae</taxon>
        <taxon>Prorocentrum</taxon>
    </lineage>
</organism>
<dbReference type="InterPro" id="IPR013594">
    <property type="entry name" value="Dynein_heavy_tail"/>
</dbReference>
<dbReference type="InterPro" id="IPR026983">
    <property type="entry name" value="DHC"/>
</dbReference>
<comment type="caution">
    <text evidence="4">The sequence shown here is derived from an EMBL/GenBank/DDBJ whole genome shotgun (WGS) entry which is preliminary data.</text>
</comment>
<reference evidence="4" key="1">
    <citation type="submission" date="2023-10" db="EMBL/GenBank/DDBJ databases">
        <authorList>
            <person name="Chen Y."/>
            <person name="Shah S."/>
            <person name="Dougan E. K."/>
            <person name="Thang M."/>
            <person name="Chan C."/>
        </authorList>
    </citation>
    <scope>NUCLEOTIDE SEQUENCE [LARGE SCALE GENOMIC DNA]</scope>
</reference>
<comment type="similarity">
    <text evidence="1">Belongs to the dynein heavy chain family.</text>
</comment>
<name>A0ABN9QC53_9DINO</name>
<evidence type="ECO:0000256" key="1">
    <source>
        <dbReference type="ARBA" id="ARBA00008887"/>
    </source>
</evidence>
<feature type="region of interest" description="Disordered" evidence="2">
    <location>
        <begin position="497"/>
        <end position="529"/>
    </location>
</feature>
<evidence type="ECO:0000313" key="4">
    <source>
        <dbReference type="EMBL" id="CAK0802233.1"/>
    </source>
</evidence>
<evidence type="ECO:0000256" key="2">
    <source>
        <dbReference type="SAM" id="MobiDB-lite"/>
    </source>
</evidence>
<dbReference type="Pfam" id="PF08385">
    <property type="entry name" value="DHC_N1"/>
    <property type="match status" value="1"/>
</dbReference>
<feature type="compositionally biased region" description="Basic residues" evidence="2">
    <location>
        <begin position="512"/>
        <end position="529"/>
    </location>
</feature>
<feature type="domain" description="Dynein heavy chain tail" evidence="3">
    <location>
        <begin position="1"/>
        <end position="364"/>
    </location>
</feature>
<proteinExistence type="inferred from homology"/>
<evidence type="ECO:0000313" key="5">
    <source>
        <dbReference type="Proteomes" id="UP001189429"/>
    </source>
</evidence>
<dbReference type="PANTHER" id="PTHR46532:SF4">
    <property type="entry name" value="AAA+ ATPASE DOMAIN-CONTAINING PROTEIN"/>
    <property type="match status" value="1"/>
</dbReference>
<feature type="non-terminal residue" evidence="4">
    <location>
        <position position="1"/>
    </location>
</feature>
<dbReference type="PANTHER" id="PTHR46532">
    <property type="entry name" value="MALE FERTILITY FACTOR KL5"/>
    <property type="match status" value="1"/>
</dbReference>
<keyword evidence="5" id="KW-1185">Reference proteome</keyword>
<dbReference type="Proteomes" id="UP001189429">
    <property type="component" value="Unassembled WGS sequence"/>
</dbReference>
<dbReference type="EMBL" id="CAUYUJ010002753">
    <property type="protein sequence ID" value="CAK0802233.1"/>
    <property type="molecule type" value="Genomic_DNA"/>
</dbReference>
<protein>
    <recommendedName>
        <fullName evidence="3">Dynein heavy chain tail domain-containing protein</fullName>
    </recommendedName>
</protein>
<sequence length="529" mass="61561">EQYRDTKETLLTLPKGKQFDFSETLIFGRFDLFSRRVVKLIDMFQTIHQFTSLSKSRFDGMEPLVRSFHSILEEFQIKRHDLLDFNNNRFDRDYVDFNVRISELESNLRTFINSSFESISSIESSLNLLKKFQTILQRQSLVADLESKFAVIFHNYGLELTQVQDQYEKFKAAPPLVRNMPPVAGHITWARHLYKRIEGPMRKFQCNPTVLAGKDSKKLIRMYNKMAKTLIEFETLWYQAWVNSIEAVKSGLQATLIVKSPDDNMKYHVNFDWEILQLIRETRCLDRMGGVEIPESARMMLLQEHKFKTCSHELSHFIREVGRVMQSIRPITANLLRPHIETLDYRMRPGMLNLSWTSLNIDVYLQDVWRELDRLEQLVVMVNDLIENRIEANLKMVANVLLVDLPRDEERVSLDMFVEMQEKHVRETTDMLVAKSVEIESAVNDMLGAIVSFEIDGHVVGVTEGEIIKVKAHYNWAMYQALLNAPKCSLKAMKLRLSSPHHGPQGPAPGLLRRRPPARRHRCAPRALG</sequence>
<accession>A0ABN9QC53</accession>
<evidence type="ECO:0000259" key="3">
    <source>
        <dbReference type="Pfam" id="PF08385"/>
    </source>
</evidence>
<gene>
    <name evidence="4" type="ORF">PCOR1329_LOCUS9804</name>
</gene>